<name>A0A7J5AC28_9FLAO</name>
<sequence>MKKSYLLLATLALMNISFAQKKSSGVVSLRTGSTIISIQIDLNQTTSLATFTVVGPSTRWFSIGFNATTMASNTDCITSSGTAVLDQVLPGGHQEANTDATNNLTVVSNVVNGTSRTIIATRPFNTGDSEDYTFNFANNTLNLIWANGPSGVIDPGVEHSSFGTKSASFATLGTENFASLDKISIYPNPSNGIFTISKNSIIQITKIKIFDTNAKLLKEIKSDANNQENAIDLSSFTKGIYFMEISNKEDKIIKKIILQ</sequence>
<dbReference type="InterPro" id="IPR026444">
    <property type="entry name" value="Secre_tail"/>
</dbReference>
<dbReference type="EMBL" id="WAEM01000006">
    <property type="protein sequence ID" value="KAB1155085.1"/>
    <property type="molecule type" value="Genomic_DNA"/>
</dbReference>
<dbReference type="PROSITE" id="PS50836">
    <property type="entry name" value="DOMON"/>
    <property type="match status" value="1"/>
</dbReference>
<evidence type="ECO:0000313" key="4">
    <source>
        <dbReference type="EMBL" id="KAB1155085.1"/>
    </source>
</evidence>
<protein>
    <submittedName>
        <fullName evidence="4">T9SS type A sorting domain-containing protein</fullName>
    </submittedName>
</protein>
<accession>A0A7J5AC28</accession>
<organism evidence="4 5">
    <name type="scientific">Flavobacterium luteum</name>
    <dbReference type="NCBI Taxonomy" id="2026654"/>
    <lineage>
        <taxon>Bacteria</taxon>
        <taxon>Pseudomonadati</taxon>
        <taxon>Bacteroidota</taxon>
        <taxon>Flavobacteriia</taxon>
        <taxon>Flavobacteriales</taxon>
        <taxon>Flavobacteriaceae</taxon>
        <taxon>Flavobacterium</taxon>
    </lineage>
</organism>
<dbReference type="AlphaFoldDB" id="A0A7J5AC28"/>
<gene>
    <name evidence="4" type="ORF">F6464_11750</name>
</gene>
<feature type="chain" id="PRO_5029595546" evidence="2">
    <location>
        <begin position="20"/>
        <end position="259"/>
    </location>
</feature>
<evidence type="ECO:0000259" key="3">
    <source>
        <dbReference type="PROSITE" id="PS50836"/>
    </source>
</evidence>
<evidence type="ECO:0000256" key="1">
    <source>
        <dbReference type="ARBA" id="ARBA00022729"/>
    </source>
</evidence>
<dbReference type="Pfam" id="PF18962">
    <property type="entry name" value="Por_Secre_tail"/>
    <property type="match status" value="1"/>
</dbReference>
<comment type="caution">
    <text evidence="4">The sequence shown here is derived from an EMBL/GenBank/DDBJ whole genome shotgun (WGS) entry which is preliminary data.</text>
</comment>
<feature type="signal peptide" evidence="2">
    <location>
        <begin position="1"/>
        <end position="19"/>
    </location>
</feature>
<reference evidence="4 5" key="1">
    <citation type="submission" date="2019-09" db="EMBL/GenBank/DDBJ databases">
        <title>Flavobacterium sp. nov., isolated from glacier ice.</title>
        <authorList>
            <person name="Liu Q."/>
        </authorList>
    </citation>
    <scope>NUCLEOTIDE SEQUENCE [LARGE SCALE GENOMIC DNA]</scope>
    <source>
        <strain evidence="4 5">NBRC 112527</strain>
    </source>
</reference>
<dbReference type="OrthoDB" id="667194at2"/>
<dbReference type="CDD" id="cd09631">
    <property type="entry name" value="DOMON_DOH"/>
    <property type="match status" value="1"/>
</dbReference>
<dbReference type="InterPro" id="IPR045266">
    <property type="entry name" value="DOH_DOMON"/>
</dbReference>
<evidence type="ECO:0000313" key="5">
    <source>
        <dbReference type="Proteomes" id="UP000490922"/>
    </source>
</evidence>
<dbReference type="RefSeq" id="WP_151108059.1">
    <property type="nucleotide sequence ID" value="NZ_WAEM01000006.1"/>
</dbReference>
<feature type="domain" description="DOMON" evidence="3">
    <location>
        <begin position="34"/>
        <end position="148"/>
    </location>
</feature>
<proteinExistence type="predicted"/>
<keyword evidence="1 2" id="KW-0732">Signal</keyword>
<dbReference type="Proteomes" id="UP000490922">
    <property type="component" value="Unassembled WGS sequence"/>
</dbReference>
<dbReference type="Pfam" id="PF03351">
    <property type="entry name" value="DOMON"/>
    <property type="match status" value="1"/>
</dbReference>
<dbReference type="SMART" id="SM00664">
    <property type="entry name" value="DoH"/>
    <property type="match status" value="1"/>
</dbReference>
<keyword evidence="5" id="KW-1185">Reference proteome</keyword>
<dbReference type="NCBIfam" id="TIGR04183">
    <property type="entry name" value="Por_Secre_tail"/>
    <property type="match status" value="1"/>
</dbReference>
<dbReference type="InterPro" id="IPR005018">
    <property type="entry name" value="DOMON_domain"/>
</dbReference>
<evidence type="ECO:0000256" key="2">
    <source>
        <dbReference type="SAM" id="SignalP"/>
    </source>
</evidence>